<evidence type="ECO:0000256" key="3">
    <source>
        <dbReference type="ARBA" id="ARBA00022679"/>
    </source>
</evidence>
<dbReference type="InterPro" id="IPR024810">
    <property type="entry name" value="MAB21L/cGLR"/>
</dbReference>
<evidence type="ECO:0000256" key="8">
    <source>
        <dbReference type="ARBA" id="ARBA00022842"/>
    </source>
</evidence>
<evidence type="ECO:0000313" key="12">
    <source>
        <dbReference type="Proteomes" id="UP001159427"/>
    </source>
</evidence>
<dbReference type="Pfam" id="PF03281">
    <property type="entry name" value="Mab-21"/>
    <property type="match status" value="1"/>
</dbReference>
<comment type="similarity">
    <text evidence="2">Belongs to the mab-21 family.</text>
</comment>
<evidence type="ECO:0000256" key="7">
    <source>
        <dbReference type="ARBA" id="ARBA00022840"/>
    </source>
</evidence>
<evidence type="ECO:0008006" key="13">
    <source>
        <dbReference type="Google" id="ProtNLM"/>
    </source>
</evidence>
<dbReference type="PANTHER" id="PTHR10656:SF42">
    <property type="entry name" value="CYCLIC GMP-AMP SYNTHASE-LIKE PROTEIN-RELATED"/>
    <property type="match status" value="1"/>
</dbReference>
<dbReference type="SMART" id="SM01265">
    <property type="entry name" value="Mab-21"/>
    <property type="match status" value="1"/>
</dbReference>
<dbReference type="Gene3D" id="3.30.460.90">
    <property type="match status" value="1"/>
</dbReference>
<evidence type="ECO:0000313" key="11">
    <source>
        <dbReference type="EMBL" id="CAH3029922.1"/>
    </source>
</evidence>
<keyword evidence="5" id="KW-0479">Metal-binding</keyword>
<name>A0ABN8MJW0_9CNID</name>
<evidence type="ECO:0000256" key="2">
    <source>
        <dbReference type="ARBA" id="ARBA00008307"/>
    </source>
</evidence>
<dbReference type="PANTHER" id="PTHR10656">
    <property type="entry name" value="CELL FATE DETERMINING PROTEIN MAB21-RELATED"/>
    <property type="match status" value="1"/>
</dbReference>
<evidence type="ECO:0000256" key="5">
    <source>
        <dbReference type="ARBA" id="ARBA00022723"/>
    </source>
</evidence>
<keyword evidence="8" id="KW-0460">Magnesium</keyword>
<feature type="domain" description="Mab-21-like nucleotidyltransferase" evidence="9">
    <location>
        <begin position="67"/>
        <end position="266"/>
    </location>
</feature>
<keyword evidence="7" id="KW-0067">ATP-binding</keyword>
<evidence type="ECO:0000259" key="9">
    <source>
        <dbReference type="Pfam" id="PF03281"/>
    </source>
</evidence>
<evidence type="ECO:0000256" key="6">
    <source>
        <dbReference type="ARBA" id="ARBA00022741"/>
    </source>
</evidence>
<organism evidence="11 12">
    <name type="scientific">Porites evermanni</name>
    <dbReference type="NCBI Taxonomy" id="104178"/>
    <lineage>
        <taxon>Eukaryota</taxon>
        <taxon>Metazoa</taxon>
        <taxon>Cnidaria</taxon>
        <taxon>Anthozoa</taxon>
        <taxon>Hexacorallia</taxon>
        <taxon>Scleractinia</taxon>
        <taxon>Fungiina</taxon>
        <taxon>Poritidae</taxon>
        <taxon>Porites</taxon>
    </lineage>
</organism>
<sequence>VLDGNEDFFAIMSHIVENFEEKANFIDEREAEMIREKLEILVSNILTQVEKHDSRFQSSLVKSGSVYEGTKVCEPDEFDFMIRLNSLTNTPFLHPCDKGDGYVKLSLESREWEDFKDADGFFSPNLLSRFFKRLVSKSLDDIKVPEGLAVFRTRPSLSKSTWWPVYADLLGNSGEESQSGAMYSENHGPATTLYVQWQGGTSYQDLKISVDLTLSIDYPISKLPAPLAEIPLAEANSILQRCGFHVVPAGFDSWRISFSMVEKEVLATSPDGFKQCYRVLKIVRDVVSKKLGWDPSLVPSYVFKSVLLSQLFTNGHDRWEKDLRSQSIIELLHHVMQGVKVEKIQSCFLLRYNLLSLSDHENKLRQCVLEEMLCLIRGMEMAFSKEKAIERKKQIRVLEMIDVLDYMISCILRGKNPSVVWNKVFVNISNVPNSRKHGWFMNELTDLNCTELSKEAYSKLVQIWNFTEDFFRKLLIKLKGELNLLAQKFKILLFKKKENFERQHKRLTENDVGKVSLHQYAFDWMDDFVDYYIEDDNSTLPNLHKAIRPEFTSSGFFQGVAEVATREGSSRGLAMLKLRFKPCLFMVPEEFLMDGVVDYVIHIFVRAKEVLKLKLEHISIPELDLD</sequence>
<reference evidence="11 12" key="1">
    <citation type="submission" date="2022-05" db="EMBL/GenBank/DDBJ databases">
        <authorList>
            <consortium name="Genoscope - CEA"/>
            <person name="William W."/>
        </authorList>
    </citation>
    <scope>NUCLEOTIDE SEQUENCE [LARGE SCALE GENOMIC DNA]</scope>
</reference>
<evidence type="ECO:0000256" key="1">
    <source>
        <dbReference type="ARBA" id="ARBA00001946"/>
    </source>
</evidence>
<dbReference type="Proteomes" id="UP001159427">
    <property type="component" value="Unassembled WGS sequence"/>
</dbReference>
<keyword evidence="3" id="KW-0808">Transferase</keyword>
<dbReference type="Gene3D" id="1.10.1410.40">
    <property type="match status" value="1"/>
</dbReference>
<protein>
    <recommendedName>
        <fullName evidence="13">Mab-21-like nucleotidyltransferase domain-containing protein</fullName>
    </recommendedName>
</protein>
<keyword evidence="12" id="KW-1185">Reference proteome</keyword>
<keyword evidence="4" id="KW-0548">Nucleotidyltransferase</keyword>
<dbReference type="EMBL" id="CALNXI010000600">
    <property type="protein sequence ID" value="CAH3029922.1"/>
    <property type="molecule type" value="Genomic_DNA"/>
</dbReference>
<accession>A0ABN8MJW0</accession>
<dbReference type="Pfam" id="PF20266">
    <property type="entry name" value="Mab-21_C"/>
    <property type="match status" value="1"/>
</dbReference>
<dbReference type="InterPro" id="IPR046906">
    <property type="entry name" value="Mab-21_HhH/H2TH-like"/>
</dbReference>
<evidence type="ECO:0000256" key="4">
    <source>
        <dbReference type="ARBA" id="ARBA00022695"/>
    </source>
</evidence>
<evidence type="ECO:0000259" key="10">
    <source>
        <dbReference type="Pfam" id="PF20266"/>
    </source>
</evidence>
<comment type="cofactor">
    <cofactor evidence="1">
        <name>Mg(2+)</name>
        <dbReference type="ChEBI" id="CHEBI:18420"/>
    </cofactor>
</comment>
<feature type="domain" description="Mab-21-like HhH/H2TH-like" evidence="10">
    <location>
        <begin position="274"/>
        <end position="361"/>
    </location>
</feature>
<keyword evidence="6" id="KW-0547">Nucleotide-binding</keyword>
<gene>
    <name evidence="11" type="ORF">PEVE_00037108</name>
</gene>
<dbReference type="InterPro" id="IPR046903">
    <property type="entry name" value="Mab-21-like_nuc_Trfase"/>
</dbReference>
<comment type="caution">
    <text evidence="11">The sequence shown here is derived from an EMBL/GenBank/DDBJ whole genome shotgun (WGS) entry which is preliminary data.</text>
</comment>
<proteinExistence type="inferred from homology"/>
<feature type="non-terminal residue" evidence="11">
    <location>
        <position position="1"/>
    </location>
</feature>